<accession>A0ABU6THI1</accession>
<comment type="caution">
    <text evidence="3">The sequence shown here is derived from an EMBL/GenBank/DDBJ whole genome shotgun (WGS) entry which is preliminary data.</text>
</comment>
<feature type="transmembrane region" description="Helical" evidence="2">
    <location>
        <begin position="147"/>
        <end position="163"/>
    </location>
</feature>
<dbReference type="EMBL" id="JASCZI010090931">
    <property type="protein sequence ID" value="MED6147859.1"/>
    <property type="molecule type" value="Genomic_DNA"/>
</dbReference>
<evidence type="ECO:0008006" key="5">
    <source>
        <dbReference type="Google" id="ProtNLM"/>
    </source>
</evidence>
<reference evidence="3 4" key="1">
    <citation type="journal article" date="2023" name="Plants (Basel)">
        <title>Bridging the Gap: Combining Genomics and Transcriptomics Approaches to Understand Stylosanthes scabra, an Orphan Legume from the Brazilian Caatinga.</title>
        <authorList>
            <person name="Ferreira-Neto J.R.C."/>
            <person name="da Silva M.D."/>
            <person name="Binneck E."/>
            <person name="de Melo N.F."/>
            <person name="da Silva R.H."/>
            <person name="de Melo A.L.T.M."/>
            <person name="Pandolfi V."/>
            <person name="Bustamante F.O."/>
            <person name="Brasileiro-Vidal A.C."/>
            <person name="Benko-Iseppon A.M."/>
        </authorList>
    </citation>
    <scope>NUCLEOTIDE SEQUENCE [LARGE SCALE GENOMIC DNA]</scope>
    <source>
        <tissue evidence="3">Leaves</tissue>
    </source>
</reference>
<keyword evidence="2" id="KW-0812">Transmembrane</keyword>
<dbReference type="Proteomes" id="UP001341840">
    <property type="component" value="Unassembled WGS sequence"/>
</dbReference>
<proteinExistence type="predicted"/>
<name>A0ABU6THI1_9FABA</name>
<sequence>MIGGLLVVGGGQNVTSLSGLMMMKVQRVDRQTQKREGGCKFFEWINGEDGKLTFNRVLGATRREGASTGDVFLGGAQPVLGRFDVEISKLEAQERKIERLRVEIERLNVKFGQIDTCVGRLCGELNVVQEQVERFEDNMKKHHKRQFMILLFFVILILALFVGRI</sequence>
<protein>
    <recommendedName>
        <fullName evidence="5">Bet1-like protein</fullName>
    </recommendedName>
</protein>
<organism evidence="3 4">
    <name type="scientific">Stylosanthes scabra</name>
    <dbReference type="NCBI Taxonomy" id="79078"/>
    <lineage>
        <taxon>Eukaryota</taxon>
        <taxon>Viridiplantae</taxon>
        <taxon>Streptophyta</taxon>
        <taxon>Embryophyta</taxon>
        <taxon>Tracheophyta</taxon>
        <taxon>Spermatophyta</taxon>
        <taxon>Magnoliopsida</taxon>
        <taxon>eudicotyledons</taxon>
        <taxon>Gunneridae</taxon>
        <taxon>Pentapetalae</taxon>
        <taxon>rosids</taxon>
        <taxon>fabids</taxon>
        <taxon>Fabales</taxon>
        <taxon>Fabaceae</taxon>
        <taxon>Papilionoideae</taxon>
        <taxon>50 kb inversion clade</taxon>
        <taxon>dalbergioids sensu lato</taxon>
        <taxon>Dalbergieae</taxon>
        <taxon>Pterocarpus clade</taxon>
        <taxon>Stylosanthes</taxon>
    </lineage>
</organism>
<keyword evidence="2" id="KW-1133">Transmembrane helix</keyword>
<keyword evidence="1" id="KW-0175">Coiled coil</keyword>
<evidence type="ECO:0000256" key="2">
    <source>
        <dbReference type="SAM" id="Phobius"/>
    </source>
</evidence>
<feature type="coiled-coil region" evidence="1">
    <location>
        <begin position="83"/>
        <end position="145"/>
    </location>
</feature>
<keyword evidence="2" id="KW-0472">Membrane</keyword>
<evidence type="ECO:0000313" key="4">
    <source>
        <dbReference type="Proteomes" id="UP001341840"/>
    </source>
</evidence>
<gene>
    <name evidence="3" type="ORF">PIB30_047913</name>
</gene>
<evidence type="ECO:0000313" key="3">
    <source>
        <dbReference type="EMBL" id="MED6147859.1"/>
    </source>
</evidence>
<evidence type="ECO:0000256" key="1">
    <source>
        <dbReference type="SAM" id="Coils"/>
    </source>
</evidence>
<keyword evidence="4" id="KW-1185">Reference proteome</keyword>